<proteinExistence type="predicted"/>
<dbReference type="AlphaFoldDB" id="A0A4R5DTB5"/>
<evidence type="ECO:0000313" key="2">
    <source>
        <dbReference type="Proteomes" id="UP000294850"/>
    </source>
</evidence>
<accession>A0A4R5DTB5</accession>
<dbReference type="RefSeq" id="WP_131957568.1">
    <property type="nucleotide sequence ID" value="NZ_SMFL01000002.1"/>
</dbReference>
<name>A0A4R5DTB5_9BACT</name>
<dbReference type="Proteomes" id="UP000294850">
    <property type="component" value="Unassembled WGS sequence"/>
</dbReference>
<keyword evidence="2" id="KW-1185">Reference proteome</keyword>
<sequence>MAEFAQSGLFGKVGLFCQKGLFWQKGLFGNKTGSGPFSDAVMRMNFAGPESAALNGVSATRLGGSMRYNAQGFREYAPENLLFRSNEFSNSANWDVAGGSTTNNVAIGPYGGMTASRFTPAVLGQPPSVTGSINRKYQQITVANTVFTNSIWIKTDVVDTAVAIHVVDAQSDISRAVTNAVSTGTWQRIFVTGMTQASGVGGVRLLFASTEAVLIADAQCDRSAILRPYFRTTADAFFKPRAFENQTYNPTTLQPEGYLWENSATNQCLQSNNLAVSPWGKVDTTITSNVRMGASGQLDMDLITEGATGNSEIVQALTLVAGETKAIHFDVARGSHDWIRIQIYNNSFTAAVTYWFNMATGLFGTIAQAGTGLSMATPYAVWHPASQLWRVFTFTYLDASSTSGNVYIDAAASNGAATGIPNSTRYQGCHQFEAGINASSYVATGTTQVTRVTDVCLGTTPWFNALEGTFYISVQTDANNAGFDSLYLGASAAERMTVRLKGSSNTTNSFGISGNVSQYDFAFAPFVKDTVYKVAQSYKANSFAASRNGSVVQTDASGTVSTANQIIIGGGAPQRIKEIAYWNTQKPNDFLQQVTT</sequence>
<organism evidence="1 2">
    <name type="scientific">Dyadobacter psychrotolerans</name>
    <dbReference type="NCBI Taxonomy" id="2541721"/>
    <lineage>
        <taxon>Bacteria</taxon>
        <taxon>Pseudomonadati</taxon>
        <taxon>Bacteroidota</taxon>
        <taxon>Cytophagia</taxon>
        <taxon>Cytophagales</taxon>
        <taxon>Spirosomataceae</taxon>
        <taxon>Dyadobacter</taxon>
    </lineage>
</organism>
<gene>
    <name evidence="1" type="ORF">E0F88_07375</name>
</gene>
<dbReference type="EMBL" id="SMFL01000002">
    <property type="protein sequence ID" value="TDE17702.1"/>
    <property type="molecule type" value="Genomic_DNA"/>
</dbReference>
<reference evidence="1 2" key="1">
    <citation type="submission" date="2019-03" db="EMBL/GenBank/DDBJ databases">
        <title>Dyadobacter AR-3-6 sp. nov., isolated from arctic soil.</title>
        <authorList>
            <person name="Chaudhary D.K."/>
        </authorList>
    </citation>
    <scope>NUCLEOTIDE SEQUENCE [LARGE SCALE GENOMIC DNA]</scope>
    <source>
        <strain evidence="1 2">AR-3-6</strain>
    </source>
</reference>
<comment type="caution">
    <text evidence="1">The sequence shown here is derived from an EMBL/GenBank/DDBJ whole genome shotgun (WGS) entry which is preliminary data.</text>
</comment>
<protein>
    <submittedName>
        <fullName evidence="1">Uncharacterized protein</fullName>
    </submittedName>
</protein>
<evidence type="ECO:0000313" key="1">
    <source>
        <dbReference type="EMBL" id="TDE17702.1"/>
    </source>
</evidence>
<dbReference type="OrthoDB" id="7177295at2"/>